<dbReference type="OrthoDB" id="2519291at2759"/>
<evidence type="ECO:0000259" key="2">
    <source>
        <dbReference type="Pfam" id="PF07110"/>
    </source>
</evidence>
<protein>
    <recommendedName>
        <fullName evidence="2">EthD domain-containing protein</fullName>
    </recommendedName>
</protein>
<keyword evidence="4" id="KW-1185">Reference proteome</keyword>
<dbReference type="Proteomes" id="UP000799753">
    <property type="component" value="Unassembled WGS sequence"/>
</dbReference>
<evidence type="ECO:0000256" key="1">
    <source>
        <dbReference type="ARBA" id="ARBA00005986"/>
    </source>
</evidence>
<evidence type="ECO:0000313" key="4">
    <source>
        <dbReference type="Proteomes" id="UP000799753"/>
    </source>
</evidence>
<proteinExistence type="inferred from homology"/>
<dbReference type="Gene3D" id="3.30.70.100">
    <property type="match status" value="1"/>
</dbReference>
<dbReference type="InterPro" id="IPR009799">
    <property type="entry name" value="EthD_dom"/>
</dbReference>
<sequence length="178" mass="20063">MPYTCLIFATRKPTITPSQFKDYWENIHVPLLKSLTGDLFPLRYKRQYLARVERKGFGGPANPDHPPLVLRGSPSDFDFDAIGEMTWEDEKTFQRFHKAIYETDVAAQLAKDEEYFLDAGGLKIVVIAWRCFGHGECCFHDRHSSGQSIMNEVNKGSRAVLGESFQGSPSGNQAQACV</sequence>
<dbReference type="AlphaFoldDB" id="A0A6A6SB43"/>
<dbReference type="Pfam" id="PF07110">
    <property type="entry name" value="EthD"/>
    <property type="match status" value="1"/>
</dbReference>
<organism evidence="3 4">
    <name type="scientific">Massarina eburnea CBS 473.64</name>
    <dbReference type="NCBI Taxonomy" id="1395130"/>
    <lineage>
        <taxon>Eukaryota</taxon>
        <taxon>Fungi</taxon>
        <taxon>Dikarya</taxon>
        <taxon>Ascomycota</taxon>
        <taxon>Pezizomycotina</taxon>
        <taxon>Dothideomycetes</taxon>
        <taxon>Pleosporomycetidae</taxon>
        <taxon>Pleosporales</taxon>
        <taxon>Massarineae</taxon>
        <taxon>Massarinaceae</taxon>
        <taxon>Massarina</taxon>
    </lineage>
</organism>
<feature type="domain" description="EthD" evidence="2">
    <location>
        <begin position="12"/>
        <end position="119"/>
    </location>
</feature>
<dbReference type="SUPFAM" id="SSF54909">
    <property type="entry name" value="Dimeric alpha+beta barrel"/>
    <property type="match status" value="1"/>
</dbReference>
<dbReference type="InterPro" id="IPR011008">
    <property type="entry name" value="Dimeric_a/b-barrel"/>
</dbReference>
<reference evidence="3" key="1">
    <citation type="journal article" date="2020" name="Stud. Mycol.">
        <title>101 Dothideomycetes genomes: a test case for predicting lifestyles and emergence of pathogens.</title>
        <authorList>
            <person name="Haridas S."/>
            <person name="Albert R."/>
            <person name="Binder M."/>
            <person name="Bloem J."/>
            <person name="Labutti K."/>
            <person name="Salamov A."/>
            <person name="Andreopoulos B."/>
            <person name="Baker S."/>
            <person name="Barry K."/>
            <person name="Bills G."/>
            <person name="Bluhm B."/>
            <person name="Cannon C."/>
            <person name="Castanera R."/>
            <person name="Culley D."/>
            <person name="Daum C."/>
            <person name="Ezra D."/>
            <person name="Gonzalez J."/>
            <person name="Henrissat B."/>
            <person name="Kuo A."/>
            <person name="Liang C."/>
            <person name="Lipzen A."/>
            <person name="Lutzoni F."/>
            <person name="Magnuson J."/>
            <person name="Mondo S."/>
            <person name="Nolan M."/>
            <person name="Ohm R."/>
            <person name="Pangilinan J."/>
            <person name="Park H.-J."/>
            <person name="Ramirez L."/>
            <person name="Alfaro M."/>
            <person name="Sun H."/>
            <person name="Tritt A."/>
            <person name="Yoshinaga Y."/>
            <person name="Zwiers L.-H."/>
            <person name="Turgeon B."/>
            <person name="Goodwin S."/>
            <person name="Spatafora J."/>
            <person name="Crous P."/>
            <person name="Grigoriev I."/>
        </authorList>
    </citation>
    <scope>NUCLEOTIDE SEQUENCE</scope>
    <source>
        <strain evidence="3">CBS 473.64</strain>
    </source>
</reference>
<evidence type="ECO:0000313" key="3">
    <source>
        <dbReference type="EMBL" id="KAF2645066.1"/>
    </source>
</evidence>
<name>A0A6A6SB43_9PLEO</name>
<dbReference type="GO" id="GO:0016491">
    <property type="term" value="F:oxidoreductase activity"/>
    <property type="evidence" value="ECO:0007669"/>
    <property type="project" value="InterPro"/>
</dbReference>
<dbReference type="EMBL" id="MU006778">
    <property type="protein sequence ID" value="KAF2645066.1"/>
    <property type="molecule type" value="Genomic_DNA"/>
</dbReference>
<accession>A0A6A6SB43</accession>
<gene>
    <name evidence="3" type="ORF">P280DRAFT_496162</name>
</gene>
<comment type="similarity">
    <text evidence="1">Belongs to the tpcK family.</text>
</comment>